<feature type="domain" description="Pre-C2HC" evidence="1">
    <location>
        <begin position="66"/>
        <end position="127"/>
    </location>
</feature>
<proteinExistence type="predicted"/>
<sequence>MGIKFYQPNLGKNYTKILCQSFNDHKHLTKYFDKKQLPYHTFGHPSKRKMKVVIRGLPKEVDLFKVKHALKSVSLPVIRVHKMNTKEDRKDNTILVLAVVPYDESGKAILKLSKLLGHKVTLEPPNSKPKQCHRCQKWGHSQRYCHGEIKCVKCAGEHLSKKCERDPEKEPPKCANCNEDHTASYRDCLFTPGSAGYNLLQEIKIHKPCYKPQVLVTIDNYETLYKNVEYGKTPAKK</sequence>
<protein>
    <submittedName>
        <fullName evidence="2">SFRICE_013398</fullName>
    </submittedName>
</protein>
<evidence type="ECO:0000313" key="2">
    <source>
        <dbReference type="EMBL" id="SOQ48853.1"/>
    </source>
</evidence>
<organism evidence="2">
    <name type="scientific">Spodoptera frugiperda</name>
    <name type="common">Fall armyworm</name>
    <dbReference type="NCBI Taxonomy" id="7108"/>
    <lineage>
        <taxon>Eukaryota</taxon>
        <taxon>Metazoa</taxon>
        <taxon>Ecdysozoa</taxon>
        <taxon>Arthropoda</taxon>
        <taxon>Hexapoda</taxon>
        <taxon>Insecta</taxon>
        <taxon>Pterygota</taxon>
        <taxon>Neoptera</taxon>
        <taxon>Endopterygota</taxon>
        <taxon>Lepidoptera</taxon>
        <taxon>Glossata</taxon>
        <taxon>Ditrysia</taxon>
        <taxon>Noctuoidea</taxon>
        <taxon>Noctuidae</taxon>
        <taxon>Amphipyrinae</taxon>
        <taxon>Spodoptera</taxon>
    </lineage>
</organism>
<dbReference type="Pfam" id="PF07530">
    <property type="entry name" value="PRE_C2HC"/>
    <property type="match status" value="1"/>
</dbReference>
<reference evidence="2" key="1">
    <citation type="submission" date="2016-07" db="EMBL/GenBank/DDBJ databases">
        <authorList>
            <person name="Bretaudeau A."/>
        </authorList>
    </citation>
    <scope>NUCLEOTIDE SEQUENCE</scope>
    <source>
        <strain evidence="2">Rice</strain>
        <tissue evidence="2">Whole body</tissue>
    </source>
</reference>
<accession>A0A2H1W738</accession>
<evidence type="ECO:0000259" key="1">
    <source>
        <dbReference type="Pfam" id="PF07530"/>
    </source>
</evidence>
<dbReference type="PANTHER" id="PTHR33273">
    <property type="entry name" value="DOMAIN-CONTAINING PROTEIN, PUTATIVE-RELATED"/>
    <property type="match status" value="1"/>
</dbReference>
<dbReference type="EMBL" id="ODYU01006737">
    <property type="protein sequence ID" value="SOQ48853.1"/>
    <property type="molecule type" value="Genomic_DNA"/>
</dbReference>
<dbReference type="PANTHER" id="PTHR33273:SF2">
    <property type="entry name" value="ENDONUCLEASE_EXONUCLEASE_PHOSPHATASE DOMAIN-CONTAINING PROTEIN"/>
    <property type="match status" value="1"/>
</dbReference>
<gene>
    <name evidence="2" type="ORF">SFRICE_013398</name>
</gene>
<name>A0A2H1W738_SPOFR</name>
<dbReference type="InterPro" id="IPR006579">
    <property type="entry name" value="Pre_C2HC_dom"/>
</dbReference>
<dbReference type="AlphaFoldDB" id="A0A2H1W738"/>